<name>A0A5C0VD50_9SPHI</name>
<evidence type="ECO:0000313" key="1">
    <source>
        <dbReference type="EMBL" id="QEK50658.1"/>
    </source>
</evidence>
<dbReference type="EMBL" id="CP043329">
    <property type="protein sequence ID" value="QEK50658.1"/>
    <property type="molecule type" value="Genomic_DNA"/>
</dbReference>
<accession>A0A5C0VD50</accession>
<proteinExistence type="predicted"/>
<sequence length="98" mass="11131">MKTFLPILFIFFFNKAVAQEKSSLKKVLRIILTNGKLKTIKILKYPSSTESLNLKRSLSTLPTGVVSGKRRTLKDLMLIKTFLFSLKLTLSVVETIQI</sequence>
<dbReference type="AlphaFoldDB" id="A0A5C0VD50"/>
<dbReference type="RefSeq" id="WP_149073784.1">
    <property type="nucleotide sequence ID" value="NZ_CP043329.1"/>
</dbReference>
<reference evidence="1 2" key="1">
    <citation type="submission" date="2019-08" db="EMBL/GenBank/DDBJ databases">
        <title>Pedobacter sp. nov., isolated from Han river, South Korea.</title>
        <authorList>
            <person name="Lee D.-H."/>
            <person name="Kim Y.-S."/>
            <person name="Hwang E.-M."/>
            <person name="Le Tran T.C."/>
            <person name="Cha C.-J."/>
        </authorList>
    </citation>
    <scope>NUCLEOTIDE SEQUENCE [LARGE SCALE GENOMIC DNA]</scope>
    <source>
        <strain evidence="1 2">CJ43</strain>
    </source>
</reference>
<keyword evidence="2" id="KW-1185">Reference proteome</keyword>
<evidence type="ECO:0000313" key="2">
    <source>
        <dbReference type="Proteomes" id="UP000323653"/>
    </source>
</evidence>
<dbReference type="Proteomes" id="UP000323653">
    <property type="component" value="Chromosome"/>
</dbReference>
<gene>
    <name evidence="1" type="ORF">FYC62_02505</name>
</gene>
<organism evidence="1 2">
    <name type="scientific">Pedobacter aquae</name>
    <dbReference type="NCBI Taxonomy" id="2605747"/>
    <lineage>
        <taxon>Bacteria</taxon>
        <taxon>Pseudomonadati</taxon>
        <taxon>Bacteroidota</taxon>
        <taxon>Sphingobacteriia</taxon>
        <taxon>Sphingobacteriales</taxon>
        <taxon>Sphingobacteriaceae</taxon>
        <taxon>Pedobacter</taxon>
    </lineage>
</organism>
<protein>
    <submittedName>
        <fullName evidence="1">Uncharacterized protein</fullName>
    </submittedName>
</protein>
<dbReference type="KEGG" id="pej:FYC62_02505"/>